<reference evidence="1 2" key="1">
    <citation type="journal article" date="2012" name="Genome Biol.">
        <title>Sequencing three crocodilian genomes to illuminate the evolution of archosaurs and amniotes.</title>
        <authorList>
            <person name="St John J.A."/>
            <person name="Braun E.L."/>
            <person name="Isberg S.R."/>
            <person name="Miles L.G."/>
            <person name="Chong A.Y."/>
            <person name="Gongora J."/>
            <person name="Dalzell P."/>
            <person name="Moran C."/>
            <person name="Bed'hom B."/>
            <person name="Abzhanov A."/>
            <person name="Burgess S.C."/>
            <person name="Cooksey A.M."/>
            <person name="Castoe T.A."/>
            <person name="Crawford N.G."/>
            <person name="Densmore L.D."/>
            <person name="Drew J.C."/>
            <person name="Edwards S.V."/>
            <person name="Faircloth B.C."/>
            <person name="Fujita M.K."/>
            <person name="Greenwold M.J."/>
            <person name="Hoffmann F.G."/>
            <person name="Howard J.M."/>
            <person name="Iguchi T."/>
            <person name="Janes D.E."/>
            <person name="Khan S.Y."/>
            <person name="Kohno S."/>
            <person name="de Koning A.J."/>
            <person name="Lance S.L."/>
            <person name="McCarthy F.M."/>
            <person name="McCormack J.E."/>
            <person name="Merchant M.E."/>
            <person name="Peterson D.G."/>
            <person name="Pollock D.D."/>
            <person name="Pourmand N."/>
            <person name="Raney B.J."/>
            <person name="Roessler K.A."/>
            <person name="Sanford J.R."/>
            <person name="Sawyer R.H."/>
            <person name="Schmidt C.J."/>
            <person name="Triplett E.W."/>
            <person name="Tuberville T.D."/>
            <person name="Venegas-Anaya M."/>
            <person name="Howard J.T."/>
            <person name="Jarvis E.D."/>
            <person name="Guillette L.J.Jr."/>
            <person name="Glenn T.C."/>
            <person name="Green R.E."/>
            <person name="Ray D.A."/>
        </authorList>
    </citation>
    <scope>NUCLEOTIDE SEQUENCE [LARGE SCALE GENOMIC DNA]</scope>
    <source>
        <strain evidence="1">KSC_2009_1</strain>
    </source>
</reference>
<dbReference type="AlphaFoldDB" id="A0A151MNF2"/>
<gene>
    <name evidence="1" type="ORF">Y1Q_0003740</name>
</gene>
<evidence type="ECO:0000313" key="1">
    <source>
        <dbReference type="EMBL" id="KYO25959.1"/>
    </source>
</evidence>
<comment type="caution">
    <text evidence="1">The sequence shown here is derived from an EMBL/GenBank/DDBJ whole genome shotgun (WGS) entry which is preliminary data.</text>
</comment>
<name>A0A151MNF2_ALLMI</name>
<keyword evidence="2" id="KW-1185">Reference proteome</keyword>
<protein>
    <submittedName>
        <fullName evidence="1">Uncharacterized protein</fullName>
    </submittedName>
</protein>
<accession>A0A151MNF2</accession>
<dbReference type="Proteomes" id="UP000050525">
    <property type="component" value="Unassembled WGS sequence"/>
</dbReference>
<sequence length="89" mass="10227">MEDKLKMHRQYGKLETGSFVWLLGTPLDLCFEGQTEPPCEDVFLRSQNTVLGFSSESSKGTLVKVVLQLYPWQVSTKRKREDCVVWTVT</sequence>
<organism evidence="1 2">
    <name type="scientific">Alligator mississippiensis</name>
    <name type="common">American alligator</name>
    <dbReference type="NCBI Taxonomy" id="8496"/>
    <lineage>
        <taxon>Eukaryota</taxon>
        <taxon>Metazoa</taxon>
        <taxon>Chordata</taxon>
        <taxon>Craniata</taxon>
        <taxon>Vertebrata</taxon>
        <taxon>Euteleostomi</taxon>
        <taxon>Archelosauria</taxon>
        <taxon>Archosauria</taxon>
        <taxon>Crocodylia</taxon>
        <taxon>Alligatoridae</taxon>
        <taxon>Alligatorinae</taxon>
        <taxon>Alligator</taxon>
    </lineage>
</organism>
<proteinExistence type="predicted"/>
<evidence type="ECO:0000313" key="2">
    <source>
        <dbReference type="Proteomes" id="UP000050525"/>
    </source>
</evidence>
<dbReference type="EMBL" id="AKHW03005657">
    <property type="protein sequence ID" value="KYO25959.1"/>
    <property type="molecule type" value="Genomic_DNA"/>
</dbReference>